<sequence length="187" mass="20750">MTKQHANWSPYDNNGGTCVAIAGSDYCVIAADTRMSTGYSILTRDYSKIHKLADKAVLSSSGFQADVKALQKVLTSRHLVYQHQHNKHMSCPAMAQLLSNTLYFKRFFPYYAFNVLGGLDENAQEPSPLLLPAQDAITPLSEPEAVDLVKTVFASATERDIYTGDKLEIMILKADGIKTEVMDLRKD</sequence>
<evidence type="ECO:0000256" key="4">
    <source>
        <dbReference type="RuleBase" id="RU004203"/>
    </source>
</evidence>
<dbReference type="Gene3D" id="3.60.20.10">
    <property type="entry name" value="Glutamine Phosphoribosylpyrophosphate, subunit 1, domain 1"/>
    <property type="match status" value="2"/>
</dbReference>
<keyword evidence="2 4" id="KW-0963">Cytoplasm</keyword>
<keyword evidence="3 4" id="KW-0647">Proteasome</keyword>
<evidence type="ECO:0000313" key="5">
    <source>
        <dbReference type="EMBL" id="KAG2288052.1"/>
    </source>
</evidence>
<evidence type="ECO:0000256" key="1">
    <source>
        <dbReference type="ARBA" id="ARBA00011517"/>
    </source>
</evidence>
<comment type="subunit">
    <text evidence="1">Component of the 20S core complex of the 26S proteasome. The 26S proteasome is composed of a core protease (CP), known as the 20S proteasome, capped at one or both ends by the 19S regulatory particle (RP/PA700). The 20S proteasome core is composed of 28 subunits that are arranged in four stacked rings, resulting in a barrel-shaped structure. The two end rings are each formed by seven alpha subunits, and the two central rings are each formed by seven beta subunits. The catalytic chamber with the active sites is on the inside of the barrel.</text>
</comment>
<dbReference type="GO" id="GO:0005737">
    <property type="term" value="C:cytoplasm"/>
    <property type="evidence" value="ECO:0007669"/>
    <property type="project" value="UniProtKB-SubCell"/>
</dbReference>
<comment type="subunit">
    <text evidence="4">Component of the proteasome complex.</text>
</comment>
<dbReference type="OrthoDB" id="1029941at2759"/>
<evidence type="ECO:0000256" key="2">
    <source>
        <dbReference type="ARBA" id="ARBA00022490"/>
    </source>
</evidence>
<evidence type="ECO:0000313" key="6">
    <source>
        <dbReference type="Proteomes" id="UP000886595"/>
    </source>
</evidence>
<dbReference type="Proteomes" id="UP000886595">
    <property type="component" value="Unassembled WGS sequence"/>
</dbReference>
<comment type="similarity">
    <text evidence="4">Belongs to the peptidase T1B family.</text>
</comment>
<dbReference type="InterPro" id="IPR023333">
    <property type="entry name" value="Proteasome_suB-type"/>
</dbReference>
<dbReference type="Pfam" id="PF00227">
    <property type="entry name" value="Proteasome"/>
    <property type="match status" value="1"/>
</dbReference>
<dbReference type="PANTHER" id="PTHR32194">
    <property type="entry name" value="METALLOPROTEASE TLDD"/>
    <property type="match status" value="1"/>
</dbReference>
<gene>
    <name evidence="5" type="ORF">Bca52824_047656</name>
</gene>
<dbReference type="InterPro" id="IPR016050">
    <property type="entry name" value="Proteasome_bsu_CS"/>
</dbReference>
<name>A0A8X7RHF3_BRACI</name>
<keyword evidence="4" id="KW-0539">Nucleus</keyword>
<organism evidence="5 6">
    <name type="scientific">Brassica carinata</name>
    <name type="common">Ethiopian mustard</name>
    <name type="synonym">Abyssinian cabbage</name>
    <dbReference type="NCBI Taxonomy" id="52824"/>
    <lineage>
        <taxon>Eukaryota</taxon>
        <taxon>Viridiplantae</taxon>
        <taxon>Streptophyta</taxon>
        <taxon>Embryophyta</taxon>
        <taxon>Tracheophyta</taxon>
        <taxon>Spermatophyta</taxon>
        <taxon>Magnoliopsida</taxon>
        <taxon>eudicotyledons</taxon>
        <taxon>Gunneridae</taxon>
        <taxon>Pentapetalae</taxon>
        <taxon>rosids</taxon>
        <taxon>malvids</taxon>
        <taxon>Brassicales</taxon>
        <taxon>Brassicaceae</taxon>
        <taxon>Brassiceae</taxon>
        <taxon>Brassica</taxon>
    </lineage>
</organism>
<dbReference type="AlphaFoldDB" id="A0A8X7RHF3"/>
<evidence type="ECO:0000256" key="3">
    <source>
        <dbReference type="ARBA" id="ARBA00022942"/>
    </source>
</evidence>
<comment type="function">
    <text evidence="4">Component of the proteasome, a multicatalytic proteinase complex which is characterized by its ability to cleave peptides with Arg, Phe, Tyr, Leu, and Glu adjacent to the leaving group at neutral or slightly basic pH. The proteasome has an ATP-dependent proteolytic activity.</text>
</comment>
<keyword evidence="6" id="KW-1185">Reference proteome</keyword>
<reference evidence="5 6" key="1">
    <citation type="submission" date="2020-02" db="EMBL/GenBank/DDBJ databases">
        <authorList>
            <person name="Ma Q."/>
            <person name="Huang Y."/>
            <person name="Song X."/>
            <person name="Pei D."/>
        </authorList>
    </citation>
    <scope>NUCLEOTIDE SEQUENCE [LARGE SCALE GENOMIC DNA]</scope>
    <source>
        <strain evidence="5">Sxm20200214</strain>
        <tissue evidence="5">Leaf</tissue>
    </source>
</reference>
<dbReference type="GO" id="GO:0051603">
    <property type="term" value="P:proteolysis involved in protein catabolic process"/>
    <property type="evidence" value="ECO:0007669"/>
    <property type="project" value="InterPro"/>
</dbReference>
<dbReference type="GO" id="GO:0005634">
    <property type="term" value="C:nucleus"/>
    <property type="evidence" value="ECO:0007669"/>
    <property type="project" value="UniProtKB-SubCell"/>
</dbReference>
<dbReference type="PANTHER" id="PTHR32194:SF2">
    <property type="entry name" value="PROTEASOME SUBUNIT BETA TYPE-1"/>
    <property type="match status" value="1"/>
</dbReference>
<dbReference type="SUPFAM" id="SSF56235">
    <property type="entry name" value="N-terminal nucleophile aminohydrolases (Ntn hydrolases)"/>
    <property type="match status" value="1"/>
</dbReference>
<comment type="caution">
    <text evidence="5">The sequence shown here is derived from an EMBL/GenBank/DDBJ whole genome shotgun (WGS) entry which is preliminary data.</text>
</comment>
<dbReference type="EMBL" id="JAAMPC010000010">
    <property type="protein sequence ID" value="KAG2288052.1"/>
    <property type="molecule type" value="Genomic_DNA"/>
</dbReference>
<dbReference type="PROSITE" id="PS00854">
    <property type="entry name" value="PROTEASOME_BETA_1"/>
    <property type="match status" value="1"/>
</dbReference>
<protein>
    <recommendedName>
        <fullName evidence="4">Proteasome subunit beta</fullName>
    </recommendedName>
</protein>
<comment type="subcellular location">
    <subcellularLocation>
        <location evidence="4">Cytoplasm</location>
    </subcellularLocation>
    <subcellularLocation>
        <location evidence="4">Nucleus</location>
    </subcellularLocation>
</comment>
<dbReference type="InterPro" id="IPR001353">
    <property type="entry name" value="Proteasome_sua/b"/>
</dbReference>
<dbReference type="GO" id="GO:0005839">
    <property type="term" value="C:proteasome core complex"/>
    <property type="evidence" value="ECO:0007669"/>
    <property type="project" value="InterPro"/>
</dbReference>
<accession>A0A8X7RHF3</accession>
<dbReference type="InterPro" id="IPR029055">
    <property type="entry name" value="Ntn_hydrolases_N"/>
</dbReference>
<proteinExistence type="inferred from homology"/>